<dbReference type="RefSeq" id="WP_353567069.1">
    <property type="nucleotide sequence ID" value="NZ_BAABRI010000011.1"/>
</dbReference>
<evidence type="ECO:0000313" key="3">
    <source>
        <dbReference type="Proteomes" id="UP001476282"/>
    </source>
</evidence>
<name>A0ABP9UQE3_9BACT</name>
<feature type="signal peptide" evidence="1">
    <location>
        <begin position="1"/>
        <end position="17"/>
    </location>
</feature>
<evidence type="ECO:0000313" key="2">
    <source>
        <dbReference type="EMBL" id="GAA5482942.1"/>
    </source>
</evidence>
<keyword evidence="1" id="KW-0732">Signal</keyword>
<evidence type="ECO:0008006" key="4">
    <source>
        <dbReference type="Google" id="ProtNLM"/>
    </source>
</evidence>
<organism evidence="2 3">
    <name type="scientific">Haloferula sargassicola</name>
    <dbReference type="NCBI Taxonomy" id="490096"/>
    <lineage>
        <taxon>Bacteria</taxon>
        <taxon>Pseudomonadati</taxon>
        <taxon>Verrucomicrobiota</taxon>
        <taxon>Verrucomicrobiia</taxon>
        <taxon>Verrucomicrobiales</taxon>
        <taxon>Verrucomicrobiaceae</taxon>
        <taxon>Haloferula</taxon>
    </lineage>
</organism>
<evidence type="ECO:0000256" key="1">
    <source>
        <dbReference type="SAM" id="SignalP"/>
    </source>
</evidence>
<dbReference type="Proteomes" id="UP001476282">
    <property type="component" value="Unassembled WGS sequence"/>
</dbReference>
<feature type="chain" id="PRO_5047090270" description="PEP-CTERM protein-sorting domain-containing protein" evidence="1">
    <location>
        <begin position="18"/>
        <end position="309"/>
    </location>
</feature>
<gene>
    <name evidence="2" type="ORF">Hsar01_02168</name>
</gene>
<proteinExistence type="predicted"/>
<keyword evidence="3" id="KW-1185">Reference proteome</keyword>
<comment type="caution">
    <text evidence="2">The sequence shown here is derived from an EMBL/GenBank/DDBJ whole genome shotgun (WGS) entry which is preliminary data.</text>
</comment>
<sequence>MKACFILATLLATPAFAASVVMTGGDGFGASSFNSAGSWDSSAAPTAGNDYANNGFLLRTPNATNASFTFAGDSLTISGSASFSGVNNEALMWKGSGTGAVITVGNLIVNGGQLRHGQGDGDSFTLAGNISVGPTGMGVAAQGGFDIASAISGNSSITVMANGSGSTARMVTFSSPSSTFNGNLSLNNVQSLATFADDAVFNFLIGSAGVNNSISGTGVLSLNGDFILDLTGAGTTLGDSWQLVDNATLAETYGSTFTVAGFTDNGDDTWSSGIYQFDEATGLLSVVPEPSVALLGGLGMLGMLRRRRA</sequence>
<dbReference type="EMBL" id="BAABRI010000011">
    <property type="protein sequence ID" value="GAA5482942.1"/>
    <property type="molecule type" value="Genomic_DNA"/>
</dbReference>
<reference evidence="2 3" key="1">
    <citation type="submission" date="2024-02" db="EMBL/GenBank/DDBJ databases">
        <title>Haloferula sargassicola NBRC 104335.</title>
        <authorList>
            <person name="Ichikawa N."/>
            <person name="Katano-Makiyama Y."/>
            <person name="Hidaka K."/>
        </authorList>
    </citation>
    <scope>NUCLEOTIDE SEQUENCE [LARGE SCALE GENOMIC DNA]</scope>
    <source>
        <strain evidence="2 3">NBRC 104335</strain>
    </source>
</reference>
<accession>A0ABP9UQE3</accession>
<protein>
    <recommendedName>
        <fullName evidence="4">PEP-CTERM protein-sorting domain-containing protein</fullName>
    </recommendedName>
</protein>